<dbReference type="AlphaFoldDB" id="A0A917LRZ7"/>
<reference evidence="1" key="2">
    <citation type="submission" date="2020-09" db="EMBL/GenBank/DDBJ databases">
        <authorList>
            <person name="Sun Q."/>
            <person name="Zhou Y."/>
        </authorList>
    </citation>
    <scope>NUCLEOTIDE SEQUENCE</scope>
    <source>
        <strain evidence="1">CGMCC 1.12751</strain>
    </source>
</reference>
<reference evidence="1" key="1">
    <citation type="journal article" date="2014" name="Int. J. Syst. Evol. Microbiol.">
        <title>Complete genome sequence of Corynebacterium casei LMG S-19264T (=DSM 44701T), isolated from a smear-ripened cheese.</title>
        <authorList>
            <consortium name="US DOE Joint Genome Institute (JGI-PGF)"/>
            <person name="Walter F."/>
            <person name="Albersmeier A."/>
            <person name="Kalinowski J."/>
            <person name="Ruckert C."/>
        </authorList>
    </citation>
    <scope>NUCLEOTIDE SEQUENCE</scope>
    <source>
        <strain evidence="1">CGMCC 1.12751</strain>
    </source>
</reference>
<keyword evidence="2" id="KW-1185">Reference proteome</keyword>
<organism evidence="1 2">
    <name type="scientific">Bizionia arctica</name>
    <dbReference type="NCBI Taxonomy" id="1495645"/>
    <lineage>
        <taxon>Bacteria</taxon>
        <taxon>Pseudomonadati</taxon>
        <taxon>Bacteroidota</taxon>
        <taxon>Flavobacteriia</taxon>
        <taxon>Flavobacteriales</taxon>
        <taxon>Flavobacteriaceae</taxon>
        <taxon>Bizionia</taxon>
    </lineage>
</organism>
<proteinExistence type="predicted"/>
<protein>
    <recommendedName>
        <fullName evidence="3">DUF4177 domain-containing protein</fullName>
    </recommendedName>
</protein>
<dbReference type="InterPro" id="IPR025234">
    <property type="entry name" value="YjzH-like"/>
</dbReference>
<sequence length="52" mass="6260">MKEYKVISWKMGLSKNDERLEEALNQHAMSGWRVIHVSENSARIVFERERNR</sequence>
<evidence type="ECO:0008006" key="3">
    <source>
        <dbReference type="Google" id="ProtNLM"/>
    </source>
</evidence>
<dbReference type="RefSeq" id="WP_188465629.1">
    <property type="nucleotide sequence ID" value="NZ_BMFQ01000003.1"/>
</dbReference>
<evidence type="ECO:0000313" key="2">
    <source>
        <dbReference type="Proteomes" id="UP000625976"/>
    </source>
</evidence>
<dbReference type="EMBL" id="BMFQ01000003">
    <property type="protein sequence ID" value="GGG54118.1"/>
    <property type="molecule type" value="Genomic_DNA"/>
</dbReference>
<dbReference type="Proteomes" id="UP000625976">
    <property type="component" value="Unassembled WGS sequence"/>
</dbReference>
<accession>A0A917LRZ7</accession>
<evidence type="ECO:0000313" key="1">
    <source>
        <dbReference type="EMBL" id="GGG54118.1"/>
    </source>
</evidence>
<gene>
    <name evidence="1" type="ORF">GCM10010976_26380</name>
</gene>
<dbReference type="Pfam" id="PF13783">
    <property type="entry name" value="DUF4177"/>
    <property type="match status" value="1"/>
</dbReference>
<comment type="caution">
    <text evidence="1">The sequence shown here is derived from an EMBL/GenBank/DDBJ whole genome shotgun (WGS) entry which is preliminary data.</text>
</comment>
<name>A0A917LRZ7_9FLAO</name>